<comment type="caution">
    <text evidence="1">The sequence shown here is derived from an EMBL/GenBank/DDBJ whole genome shotgun (WGS) entry which is preliminary data.</text>
</comment>
<gene>
    <name evidence="1" type="ORF">ILYODFUR_010815</name>
</gene>
<proteinExistence type="predicted"/>
<accession>A0ABV0TUR1</accession>
<reference evidence="1 2" key="1">
    <citation type="submission" date="2021-06" db="EMBL/GenBank/DDBJ databases">
        <authorList>
            <person name="Palmer J.M."/>
        </authorList>
    </citation>
    <scope>NUCLEOTIDE SEQUENCE [LARGE SCALE GENOMIC DNA]</scope>
    <source>
        <strain evidence="2">if_2019</strain>
        <tissue evidence="1">Muscle</tissue>
    </source>
</reference>
<sequence length="137" mass="15168">MDLKCLLKFSFMKRDCSHGPKPGLNLINRRHFCPVPLQKHMKADDRNPSGDAGPMVSIKQKKAALGLKVLNGSAFKQNLSKTACLSLVSGSPPRSAINNRPNDVRKPGETGKTFSISAVYLPVMFRGRNLQDIVFFR</sequence>
<organism evidence="1 2">
    <name type="scientific">Ilyodon furcidens</name>
    <name type="common">goldbreast splitfin</name>
    <dbReference type="NCBI Taxonomy" id="33524"/>
    <lineage>
        <taxon>Eukaryota</taxon>
        <taxon>Metazoa</taxon>
        <taxon>Chordata</taxon>
        <taxon>Craniata</taxon>
        <taxon>Vertebrata</taxon>
        <taxon>Euteleostomi</taxon>
        <taxon>Actinopterygii</taxon>
        <taxon>Neopterygii</taxon>
        <taxon>Teleostei</taxon>
        <taxon>Neoteleostei</taxon>
        <taxon>Acanthomorphata</taxon>
        <taxon>Ovalentaria</taxon>
        <taxon>Atherinomorphae</taxon>
        <taxon>Cyprinodontiformes</taxon>
        <taxon>Goodeidae</taxon>
        <taxon>Ilyodon</taxon>
    </lineage>
</organism>
<keyword evidence="2" id="KW-1185">Reference proteome</keyword>
<dbReference type="EMBL" id="JAHRIQ010047139">
    <property type="protein sequence ID" value="MEQ2236264.1"/>
    <property type="molecule type" value="Genomic_DNA"/>
</dbReference>
<dbReference type="Proteomes" id="UP001482620">
    <property type="component" value="Unassembled WGS sequence"/>
</dbReference>
<evidence type="ECO:0000313" key="2">
    <source>
        <dbReference type="Proteomes" id="UP001482620"/>
    </source>
</evidence>
<evidence type="ECO:0000313" key="1">
    <source>
        <dbReference type="EMBL" id="MEQ2236264.1"/>
    </source>
</evidence>
<name>A0ABV0TUR1_9TELE</name>
<protein>
    <submittedName>
        <fullName evidence="1">Uncharacterized protein</fullName>
    </submittedName>
</protein>